<dbReference type="Proteomes" id="UP000682733">
    <property type="component" value="Unassembled WGS sequence"/>
</dbReference>
<evidence type="ECO:0000313" key="1">
    <source>
        <dbReference type="EMBL" id="CAF1007258.1"/>
    </source>
</evidence>
<organism evidence="2 5">
    <name type="scientific">Didymodactylos carnosus</name>
    <dbReference type="NCBI Taxonomy" id="1234261"/>
    <lineage>
        <taxon>Eukaryota</taxon>
        <taxon>Metazoa</taxon>
        <taxon>Spiralia</taxon>
        <taxon>Gnathifera</taxon>
        <taxon>Rotifera</taxon>
        <taxon>Eurotatoria</taxon>
        <taxon>Bdelloidea</taxon>
        <taxon>Philodinida</taxon>
        <taxon>Philodinidae</taxon>
        <taxon>Didymodactylos</taxon>
    </lineage>
</organism>
<accession>A0A816B7T9</accession>
<name>A0A816B7T9_9BILA</name>
<evidence type="ECO:0000313" key="3">
    <source>
        <dbReference type="EMBL" id="CAF3776292.1"/>
    </source>
</evidence>
<dbReference type="EMBL" id="CAJNOK010006550">
    <property type="protein sequence ID" value="CAF1007258.1"/>
    <property type="molecule type" value="Genomic_DNA"/>
</dbReference>
<dbReference type="Proteomes" id="UP000681722">
    <property type="component" value="Unassembled WGS sequence"/>
</dbReference>
<sequence>MSPMRRFTLYAREYRFVPYTQHIPGLENEAADCLPRLKLGKFRTLKPDASACSLPIPTPQNIFFPYQT</sequence>
<gene>
    <name evidence="2" type="ORF">GPM918_LOCUS42796</name>
    <name evidence="1" type="ORF">OVA965_LOCUS14860</name>
    <name evidence="4" type="ORF">SRO942_LOCUS44132</name>
    <name evidence="3" type="ORF">TMI583_LOCUS14864</name>
</gene>
<proteinExistence type="predicted"/>
<comment type="caution">
    <text evidence="2">The sequence shown here is derived from an EMBL/GenBank/DDBJ whole genome shotgun (WGS) entry which is preliminary data.</text>
</comment>
<dbReference type="EMBL" id="CAJNOQ010037007">
    <property type="protein sequence ID" value="CAF1606709.1"/>
    <property type="molecule type" value="Genomic_DNA"/>
</dbReference>
<evidence type="ECO:0000313" key="4">
    <source>
        <dbReference type="EMBL" id="CAF4487024.1"/>
    </source>
</evidence>
<dbReference type="EMBL" id="CAJOBA010006558">
    <property type="protein sequence ID" value="CAF3776292.1"/>
    <property type="molecule type" value="Genomic_DNA"/>
</dbReference>
<dbReference type="Proteomes" id="UP000663829">
    <property type="component" value="Unassembled WGS sequence"/>
</dbReference>
<dbReference type="AlphaFoldDB" id="A0A816B7T9"/>
<evidence type="ECO:0000313" key="5">
    <source>
        <dbReference type="Proteomes" id="UP000663829"/>
    </source>
</evidence>
<dbReference type="EMBL" id="CAJOBC010103611">
    <property type="protein sequence ID" value="CAF4487024.1"/>
    <property type="molecule type" value="Genomic_DNA"/>
</dbReference>
<reference evidence="2" key="1">
    <citation type="submission" date="2021-02" db="EMBL/GenBank/DDBJ databases">
        <authorList>
            <person name="Nowell W R."/>
        </authorList>
    </citation>
    <scope>NUCLEOTIDE SEQUENCE</scope>
</reference>
<protein>
    <submittedName>
        <fullName evidence="2">Uncharacterized protein</fullName>
    </submittedName>
</protein>
<dbReference type="Proteomes" id="UP000677228">
    <property type="component" value="Unassembled WGS sequence"/>
</dbReference>
<evidence type="ECO:0000313" key="2">
    <source>
        <dbReference type="EMBL" id="CAF1606709.1"/>
    </source>
</evidence>
<keyword evidence="5" id="KW-1185">Reference proteome</keyword>